<protein>
    <submittedName>
        <fullName evidence="1">1415_t:CDS:1</fullName>
    </submittedName>
</protein>
<evidence type="ECO:0000313" key="1">
    <source>
        <dbReference type="EMBL" id="CAG8491095.1"/>
    </source>
</evidence>
<organism evidence="1 2">
    <name type="scientific">Acaulospora colombiana</name>
    <dbReference type="NCBI Taxonomy" id="27376"/>
    <lineage>
        <taxon>Eukaryota</taxon>
        <taxon>Fungi</taxon>
        <taxon>Fungi incertae sedis</taxon>
        <taxon>Mucoromycota</taxon>
        <taxon>Glomeromycotina</taxon>
        <taxon>Glomeromycetes</taxon>
        <taxon>Diversisporales</taxon>
        <taxon>Acaulosporaceae</taxon>
        <taxon>Acaulospora</taxon>
    </lineage>
</organism>
<dbReference type="Proteomes" id="UP000789525">
    <property type="component" value="Unassembled WGS sequence"/>
</dbReference>
<keyword evidence="2" id="KW-1185">Reference proteome</keyword>
<accession>A0ACA9KUG8</accession>
<reference evidence="1" key="1">
    <citation type="submission" date="2021-06" db="EMBL/GenBank/DDBJ databases">
        <authorList>
            <person name="Kallberg Y."/>
            <person name="Tangrot J."/>
            <person name="Rosling A."/>
        </authorList>
    </citation>
    <scope>NUCLEOTIDE SEQUENCE</scope>
    <source>
        <strain evidence="1">CL356</strain>
    </source>
</reference>
<evidence type="ECO:0000313" key="2">
    <source>
        <dbReference type="Proteomes" id="UP000789525"/>
    </source>
</evidence>
<dbReference type="EMBL" id="CAJVPT010003057">
    <property type="protein sequence ID" value="CAG8491095.1"/>
    <property type="molecule type" value="Genomic_DNA"/>
</dbReference>
<comment type="caution">
    <text evidence="1">The sequence shown here is derived from an EMBL/GenBank/DDBJ whole genome shotgun (WGS) entry which is preliminary data.</text>
</comment>
<sequence length="144" mass="17170">MSNNDDSEGYSTPSHEEESLSSRASINEHSYRQTGQHDLNLSPDGQFVTPPDQYEEIPFNRFSEEDNPYFLDDELTSNRRITELQKTLDKMQASIPRRINEIEKALERLQAEISASHERIEGLRRELIEREKRRRKRSWSWLFW</sequence>
<feature type="non-terminal residue" evidence="1">
    <location>
        <position position="144"/>
    </location>
</feature>
<name>A0ACA9KUG8_9GLOM</name>
<proteinExistence type="predicted"/>
<gene>
    <name evidence="1" type="ORF">ACOLOM_LOCUS2383</name>
</gene>